<dbReference type="AlphaFoldDB" id="A0ABD2JBN1"/>
<dbReference type="Gene3D" id="2.170.270.10">
    <property type="entry name" value="SET domain"/>
    <property type="match status" value="1"/>
</dbReference>
<comment type="caution">
    <text evidence="1">The sequence shown here is derived from an EMBL/GenBank/DDBJ whole genome shotgun (WGS) entry which is preliminary data.</text>
</comment>
<dbReference type="SUPFAM" id="SSF82199">
    <property type="entry name" value="SET domain"/>
    <property type="match status" value="1"/>
</dbReference>
<reference evidence="1 2" key="1">
    <citation type="submission" date="2024-10" db="EMBL/GenBank/DDBJ databases">
        <authorList>
            <person name="Kim D."/>
        </authorList>
    </citation>
    <scope>NUCLEOTIDE SEQUENCE [LARGE SCALE GENOMIC DNA]</scope>
    <source>
        <strain evidence="1">Taebaek</strain>
    </source>
</reference>
<name>A0ABD2JBN1_HETSC</name>
<proteinExistence type="predicted"/>
<dbReference type="InterPro" id="IPR046341">
    <property type="entry name" value="SET_dom_sf"/>
</dbReference>
<gene>
    <name evidence="1" type="ORF">niasHS_009306</name>
</gene>
<sequence>MDVIQDARHDDFLPSLDEIPTAADFVVDNDLSKGKEMNKLRVINTENKDTISPFEYITSRENGENVDLPCKIGPIVRPAARFQVFFKDCLIEWALQTLDDIDAGAPLFEYVGVLGRQKTVGTTADNDDYICAFEHNGQQYQLDALQKGERWWLSKACPCLCANEKCKYDGDWWANLVQNGTNLARDYGKQMACKSAKDGTAWGYGKQMACKSAKDGTNLAWGYGKQMACKSAKDGTNLAWGYGKQMACKSAKDGTNLAWGSGKQMACKTAAPLPLQRQRHTARKSVVTLPMTLSRIEVGPLLGNLPCIDMKLTGDQLAQLLNMD</sequence>
<protein>
    <submittedName>
        <fullName evidence="1">Uncharacterized protein</fullName>
    </submittedName>
</protein>
<keyword evidence="2" id="KW-1185">Reference proteome</keyword>
<evidence type="ECO:0000313" key="2">
    <source>
        <dbReference type="Proteomes" id="UP001620645"/>
    </source>
</evidence>
<evidence type="ECO:0000313" key="1">
    <source>
        <dbReference type="EMBL" id="KAL3088020.1"/>
    </source>
</evidence>
<organism evidence="1 2">
    <name type="scientific">Heterodera schachtii</name>
    <name type="common">Sugarbeet cyst nematode worm</name>
    <name type="synonym">Tylenchus schachtii</name>
    <dbReference type="NCBI Taxonomy" id="97005"/>
    <lineage>
        <taxon>Eukaryota</taxon>
        <taxon>Metazoa</taxon>
        <taxon>Ecdysozoa</taxon>
        <taxon>Nematoda</taxon>
        <taxon>Chromadorea</taxon>
        <taxon>Rhabditida</taxon>
        <taxon>Tylenchina</taxon>
        <taxon>Tylenchomorpha</taxon>
        <taxon>Tylenchoidea</taxon>
        <taxon>Heteroderidae</taxon>
        <taxon>Heteroderinae</taxon>
        <taxon>Heterodera</taxon>
    </lineage>
</organism>
<dbReference type="EMBL" id="JBICCN010000168">
    <property type="protein sequence ID" value="KAL3088020.1"/>
    <property type="molecule type" value="Genomic_DNA"/>
</dbReference>
<accession>A0ABD2JBN1</accession>
<dbReference type="Proteomes" id="UP001620645">
    <property type="component" value="Unassembled WGS sequence"/>
</dbReference>